<name>G0WF52_NAUDC</name>
<dbReference type="Proteomes" id="UP000000689">
    <property type="component" value="Chromosome 8"/>
</dbReference>
<evidence type="ECO:0000313" key="8">
    <source>
        <dbReference type="EMBL" id="CCD26413.1"/>
    </source>
</evidence>
<feature type="active site" evidence="4 5">
    <location>
        <position position="231"/>
    </location>
</feature>
<keyword evidence="9" id="KW-1185">Reference proteome</keyword>
<dbReference type="PANTHER" id="PTHR43570">
    <property type="entry name" value="ALDEHYDE DEHYDROGENASE"/>
    <property type="match status" value="1"/>
</dbReference>
<dbReference type="OMA" id="PCIQGQV"/>
<protein>
    <recommendedName>
        <fullName evidence="3">Aldehyde dehydrogenase</fullName>
    </recommendedName>
</protein>
<dbReference type="PROSITE" id="PS00070">
    <property type="entry name" value="ALDEHYDE_DEHYDR_CYS"/>
    <property type="match status" value="1"/>
</dbReference>
<evidence type="ECO:0000256" key="5">
    <source>
        <dbReference type="PROSITE-ProRule" id="PRU10007"/>
    </source>
</evidence>
<gene>
    <name evidence="8" type="primary">NDAI0H02390</name>
    <name evidence="8" type="ordered locus">NDAI_0H02390</name>
</gene>
<dbReference type="KEGG" id="ndi:NDAI_0H02390"/>
<feature type="domain" description="Aldehyde dehydrogenase" evidence="7">
    <location>
        <begin position="40"/>
        <end position="455"/>
    </location>
</feature>
<dbReference type="GeneID" id="11495944"/>
<evidence type="ECO:0000259" key="7">
    <source>
        <dbReference type="Pfam" id="PF00171"/>
    </source>
</evidence>
<dbReference type="InterPro" id="IPR015590">
    <property type="entry name" value="Aldehyde_DH_dom"/>
</dbReference>
<sequence>MTTLQYTPLDDINSIIKTSKEFYLNRQIQLTKEKNPFKADLEFRIEQLKKFYNAIATHEDEIIDALFADYHRAKQESIGLEINPLLNNILHIIKNLRKWMKPTKVSDCSPPFMFGSIKVEKIARGNVLVIAPFNFPILLSLVPVAHAIGAGNSVVLKPSEQTPHTSMLIAKILNHAGFPKGLVQIVQGSIDETSKLIKSKDFSMMFYTGSPKVGSIVAQEAAKNLIPCVLELGGKSPTFITKSFSRKNLKTALRRIFFGSFGNSGQICVAPDYLVIHESLYDEAREIAKELLKETFPLITKDAEYTHMISERSYNNALKKLENTQGTVYQCESSLNSDSLCIPPTLIFDCNWDDTTMLEENFSPILPIIKYTDLDKTLDTIIDKYDAPLVQYIFSSSKSEISHILMRLRSGDCIIGDTLIHVGIKDSPFGGIGHSGYGNYGGIYGFNAFTHERTIFTQPFWMDFVLSMRYQPYNKEKQSY</sequence>
<evidence type="ECO:0000256" key="1">
    <source>
        <dbReference type="ARBA" id="ARBA00009986"/>
    </source>
</evidence>
<dbReference type="InterPro" id="IPR016160">
    <property type="entry name" value="Ald_DH_CS_CYS"/>
</dbReference>
<dbReference type="GO" id="GO:0005811">
    <property type="term" value="C:lipid droplet"/>
    <property type="evidence" value="ECO:0007669"/>
    <property type="project" value="EnsemblFungi"/>
</dbReference>
<dbReference type="InterPro" id="IPR016163">
    <property type="entry name" value="Ald_DH_C"/>
</dbReference>
<proteinExistence type="inferred from homology"/>
<feature type="active site" evidence="4">
    <location>
        <position position="268"/>
    </location>
</feature>
<dbReference type="OrthoDB" id="440325at2759"/>
<dbReference type="InterPro" id="IPR016162">
    <property type="entry name" value="Ald_DH_N"/>
</dbReference>
<dbReference type="SUPFAM" id="SSF53720">
    <property type="entry name" value="ALDH-like"/>
    <property type="match status" value="1"/>
</dbReference>
<dbReference type="Gene3D" id="3.40.309.10">
    <property type="entry name" value="Aldehyde Dehydrogenase, Chain A, domain 2"/>
    <property type="match status" value="1"/>
</dbReference>
<dbReference type="PIRSF" id="PIRSF036492">
    <property type="entry name" value="ALDH"/>
    <property type="match status" value="1"/>
</dbReference>
<comment type="similarity">
    <text evidence="1 3 6">Belongs to the aldehyde dehydrogenase family.</text>
</comment>
<dbReference type="PROSITE" id="PS00687">
    <property type="entry name" value="ALDEHYDE_DEHYDR_GLU"/>
    <property type="match status" value="1"/>
</dbReference>
<dbReference type="PANTHER" id="PTHR43570:SF16">
    <property type="entry name" value="ALDEHYDE DEHYDROGENASE TYPE III, ISOFORM Q"/>
    <property type="match status" value="1"/>
</dbReference>
<dbReference type="InterPro" id="IPR016161">
    <property type="entry name" value="Ald_DH/histidinol_DH"/>
</dbReference>
<dbReference type="STRING" id="1071378.G0WF52"/>
<dbReference type="InterPro" id="IPR029510">
    <property type="entry name" value="Ald_DH_CS_GLU"/>
</dbReference>
<dbReference type="AlphaFoldDB" id="G0WF52"/>
<dbReference type="GO" id="GO:0006744">
    <property type="term" value="P:ubiquinone biosynthetic process"/>
    <property type="evidence" value="ECO:0007669"/>
    <property type="project" value="EnsemblFungi"/>
</dbReference>
<evidence type="ECO:0000256" key="2">
    <source>
        <dbReference type="ARBA" id="ARBA00023002"/>
    </source>
</evidence>
<dbReference type="GO" id="GO:0018484">
    <property type="term" value="F:4-hydroxybenzaldehyde dehydrogenase (NAD+) activity"/>
    <property type="evidence" value="ECO:0007669"/>
    <property type="project" value="EnsemblFungi"/>
</dbReference>
<evidence type="ECO:0000313" key="9">
    <source>
        <dbReference type="Proteomes" id="UP000000689"/>
    </source>
</evidence>
<dbReference type="GO" id="GO:0005741">
    <property type="term" value="C:mitochondrial outer membrane"/>
    <property type="evidence" value="ECO:0007669"/>
    <property type="project" value="EnsemblFungi"/>
</dbReference>
<dbReference type="RefSeq" id="XP_003671656.1">
    <property type="nucleotide sequence ID" value="XM_003671608.1"/>
</dbReference>
<dbReference type="HOGENOM" id="CLU_005391_3_1_1"/>
<keyword evidence="2 3" id="KW-0560">Oxidoreductase</keyword>
<dbReference type="Gene3D" id="3.40.605.10">
    <property type="entry name" value="Aldehyde Dehydrogenase, Chain A, domain 1"/>
    <property type="match status" value="1"/>
</dbReference>
<evidence type="ECO:0000256" key="6">
    <source>
        <dbReference type="RuleBase" id="RU003345"/>
    </source>
</evidence>
<dbReference type="Pfam" id="PF00171">
    <property type="entry name" value="Aldedh"/>
    <property type="match status" value="1"/>
</dbReference>
<evidence type="ECO:0000256" key="4">
    <source>
        <dbReference type="PIRSR" id="PIRSR036492-1"/>
    </source>
</evidence>
<dbReference type="EMBL" id="HE580274">
    <property type="protein sequence ID" value="CCD26413.1"/>
    <property type="molecule type" value="Genomic_DNA"/>
</dbReference>
<organism evidence="8 9">
    <name type="scientific">Naumovozyma dairenensis (strain ATCC 10597 / BCRC 20456 / CBS 421 / NBRC 0211 / NRRL Y-12639)</name>
    <name type="common">Saccharomyces dairenensis</name>
    <dbReference type="NCBI Taxonomy" id="1071378"/>
    <lineage>
        <taxon>Eukaryota</taxon>
        <taxon>Fungi</taxon>
        <taxon>Dikarya</taxon>
        <taxon>Ascomycota</taxon>
        <taxon>Saccharomycotina</taxon>
        <taxon>Saccharomycetes</taxon>
        <taxon>Saccharomycetales</taxon>
        <taxon>Saccharomycetaceae</taxon>
        <taxon>Naumovozyma</taxon>
    </lineage>
</organism>
<reference evidence="8 9" key="1">
    <citation type="journal article" date="2011" name="Proc. Natl. Acad. Sci. U.S.A.">
        <title>Evolutionary erosion of yeast sex chromosomes by mating-type switching accidents.</title>
        <authorList>
            <person name="Gordon J.L."/>
            <person name="Armisen D."/>
            <person name="Proux-Wera E."/>
            <person name="Oheigeartaigh S.S."/>
            <person name="Byrne K.P."/>
            <person name="Wolfe K.H."/>
        </authorList>
    </citation>
    <scope>NUCLEOTIDE SEQUENCE [LARGE SCALE GENOMIC DNA]</scope>
    <source>
        <strain evidence="9">ATCC 10597 / BCRC 20456 / CBS 421 / NBRC 0211 / NRRL Y-12639</strain>
    </source>
</reference>
<accession>G0WF52</accession>
<dbReference type="eggNOG" id="KOG2456">
    <property type="taxonomic scope" value="Eukaryota"/>
</dbReference>
<dbReference type="GO" id="GO:0047770">
    <property type="term" value="F:carboxylate reductase activity"/>
    <property type="evidence" value="ECO:0007669"/>
    <property type="project" value="EnsemblFungi"/>
</dbReference>
<evidence type="ECO:0000256" key="3">
    <source>
        <dbReference type="PIRNR" id="PIRNR036492"/>
    </source>
</evidence>
<dbReference type="GO" id="GO:0046185">
    <property type="term" value="P:aldehyde catabolic process"/>
    <property type="evidence" value="ECO:0007669"/>
    <property type="project" value="EnsemblFungi"/>
</dbReference>
<dbReference type="InterPro" id="IPR012394">
    <property type="entry name" value="Aldehyde_DH_NAD(P)"/>
</dbReference>
<dbReference type="GO" id="GO:0006665">
    <property type="term" value="P:sphingolipid metabolic process"/>
    <property type="evidence" value="ECO:0007669"/>
    <property type="project" value="EnsemblFungi"/>
</dbReference>